<organism evidence="1">
    <name type="scientific">Bacteriophage sp</name>
    <dbReference type="NCBI Taxonomy" id="38018"/>
    <lineage>
        <taxon>Viruses</taxon>
    </lineage>
</organism>
<reference evidence="1" key="1">
    <citation type="journal article" date="2021" name="Proc. Natl. Acad. Sci. U.S.A.">
        <title>A Catalog of Tens of Thousands of Viruses from Human Metagenomes Reveals Hidden Associations with Chronic Diseases.</title>
        <authorList>
            <person name="Tisza M.J."/>
            <person name="Buck C.B."/>
        </authorList>
    </citation>
    <scope>NUCLEOTIDE SEQUENCE</scope>
    <source>
        <strain evidence="1">CtOZu12</strain>
    </source>
</reference>
<sequence length="49" mass="5792">MNLIKTFKEKKWHIKKNYINSELCCNHNPLDSNTTLQKSTKKLMVSPDK</sequence>
<dbReference type="EMBL" id="BK029940">
    <property type="protein sequence ID" value="DAD55653.1"/>
    <property type="molecule type" value="Genomic_DNA"/>
</dbReference>
<protein>
    <submittedName>
        <fullName evidence="1">Uncharacterized protein</fullName>
    </submittedName>
</protein>
<evidence type="ECO:0000313" key="1">
    <source>
        <dbReference type="EMBL" id="DAD55653.1"/>
    </source>
</evidence>
<name>A0A8D9PE94_9VIRU</name>
<accession>A0A8D9PE94</accession>
<proteinExistence type="predicted"/>